<dbReference type="Proteomes" id="UP000034181">
    <property type="component" value="Unassembled WGS sequence"/>
</dbReference>
<dbReference type="Gene3D" id="3.30.70.2650">
    <property type="match status" value="1"/>
</dbReference>
<dbReference type="Pfam" id="PF20803">
    <property type="entry name" value="PaaX_M"/>
    <property type="match status" value="1"/>
</dbReference>
<accession>A0A0G0KJY8</accession>
<evidence type="ECO:0000313" key="2">
    <source>
        <dbReference type="EMBL" id="KKQ75810.1"/>
    </source>
</evidence>
<dbReference type="EMBL" id="LBUZ01000004">
    <property type="protein sequence ID" value="KKQ75810.1"/>
    <property type="molecule type" value="Genomic_DNA"/>
</dbReference>
<comment type="caution">
    <text evidence="2">The sequence shown here is derived from an EMBL/GenBank/DDBJ whole genome shotgun (WGS) entry which is preliminary data.</text>
</comment>
<dbReference type="GO" id="GO:0006351">
    <property type="term" value="P:DNA-templated transcription"/>
    <property type="evidence" value="ECO:0007669"/>
    <property type="project" value="TreeGrafter"/>
</dbReference>
<reference evidence="2 3" key="1">
    <citation type="journal article" date="2015" name="Nature">
        <title>rRNA introns, odd ribosomes, and small enigmatic genomes across a large radiation of phyla.</title>
        <authorList>
            <person name="Brown C.T."/>
            <person name="Hug L.A."/>
            <person name="Thomas B.C."/>
            <person name="Sharon I."/>
            <person name="Castelle C.J."/>
            <person name="Singh A."/>
            <person name="Wilkins M.J."/>
            <person name="Williams K.H."/>
            <person name="Banfield J.F."/>
        </authorList>
    </citation>
    <scope>NUCLEOTIDE SEQUENCE [LARGE SCALE GENOMIC DNA]</scope>
</reference>
<gene>
    <name evidence="2" type="ORF">US96_C0004G0033</name>
</gene>
<feature type="domain" description="Transcriptional repressor PaaX-like central Cas2-like" evidence="1">
    <location>
        <begin position="90"/>
        <end position="161"/>
    </location>
</feature>
<dbReference type="SUPFAM" id="SSF143430">
    <property type="entry name" value="TTP0101/SSO1404-like"/>
    <property type="match status" value="1"/>
</dbReference>
<dbReference type="InterPro" id="IPR036390">
    <property type="entry name" value="WH_DNA-bd_sf"/>
</dbReference>
<evidence type="ECO:0000313" key="3">
    <source>
        <dbReference type="Proteomes" id="UP000034181"/>
    </source>
</evidence>
<dbReference type="AlphaFoldDB" id="A0A0G0KJY8"/>
<dbReference type="PANTHER" id="PTHR30319:SF1">
    <property type="entry name" value="TRANSCRIPTIONAL REPRESSOR PAAX"/>
    <property type="match status" value="1"/>
</dbReference>
<dbReference type="SUPFAM" id="SSF46785">
    <property type="entry name" value="Winged helix' DNA-binding domain"/>
    <property type="match status" value="1"/>
</dbReference>
<protein>
    <submittedName>
        <fullName evidence="2">Repressor in the phenylacetic acid catabolism</fullName>
    </submittedName>
</protein>
<dbReference type="InterPro" id="IPR048846">
    <property type="entry name" value="PaaX-like_central"/>
</dbReference>
<organism evidence="2 3">
    <name type="scientific">Candidatus Woesebacteria bacterium GW2011_GWB1_38_5b</name>
    <dbReference type="NCBI Taxonomy" id="1618569"/>
    <lineage>
        <taxon>Bacteria</taxon>
        <taxon>Candidatus Woeseibacteriota</taxon>
    </lineage>
</organism>
<dbReference type="InterPro" id="IPR036388">
    <property type="entry name" value="WH-like_DNA-bd_sf"/>
</dbReference>
<evidence type="ECO:0000259" key="1">
    <source>
        <dbReference type="Pfam" id="PF20803"/>
    </source>
</evidence>
<dbReference type="PANTHER" id="PTHR30319">
    <property type="entry name" value="PHENYLACETIC ACID REGULATOR-RELATED TRANSCRIPTIONAL REPRESSOR"/>
    <property type="match status" value="1"/>
</dbReference>
<proteinExistence type="predicted"/>
<sequence length="164" mass="19434">MNVKRRITDFVLLSLEKSIDGYVRFDDFAEHHYRYHYGIPELKKTALSQALKRLREGGLIELVSDEKLAYRLTDKGREKVVLASLKFSEKEWDGKWRLVMFDIPEKRRQARDLLRSKLKQWGFVHFQQSVWGTKKNCAKALRDFVKSVGIEDWVMVVESDNIDR</sequence>
<name>A0A0G0KJY8_9BACT</name>
<dbReference type="Gene3D" id="1.10.10.10">
    <property type="entry name" value="Winged helix-like DNA-binding domain superfamily/Winged helix DNA-binding domain"/>
    <property type="match status" value="1"/>
</dbReference>